<dbReference type="InterPro" id="IPR003661">
    <property type="entry name" value="HisK_dim/P_dom"/>
</dbReference>
<organism evidence="8 9">
    <name type="scientific">Thermochromatium tepidum ATCC 43061</name>
    <dbReference type="NCBI Taxonomy" id="316276"/>
    <lineage>
        <taxon>Bacteria</taxon>
        <taxon>Pseudomonadati</taxon>
        <taxon>Pseudomonadota</taxon>
        <taxon>Gammaproteobacteria</taxon>
        <taxon>Chromatiales</taxon>
        <taxon>Chromatiaceae</taxon>
        <taxon>Thermochromatium</taxon>
    </lineage>
</organism>
<dbReference type="Gene3D" id="1.10.287.130">
    <property type="match status" value="1"/>
</dbReference>
<dbReference type="CDD" id="cd00075">
    <property type="entry name" value="HATPase"/>
    <property type="match status" value="1"/>
</dbReference>
<dbReference type="CDD" id="cd00082">
    <property type="entry name" value="HisKA"/>
    <property type="match status" value="1"/>
</dbReference>
<dbReference type="SUPFAM" id="SSF47384">
    <property type="entry name" value="Homodimeric domain of signal transducing histidine kinase"/>
    <property type="match status" value="1"/>
</dbReference>
<evidence type="ECO:0000256" key="5">
    <source>
        <dbReference type="SAM" id="Phobius"/>
    </source>
</evidence>
<dbReference type="Gene3D" id="3.30.565.10">
    <property type="entry name" value="Histidine kinase-like ATPase, C-terminal domain"/>
    <property type="match status" value="1"/>
</dbReference>
<dbReference type="InterPro" id="IPR005467">
    <property type="entry name" value="His_kinase_dom"/>
</dbReference>
<accession>A0A6I6DX22</accession>
<feature type="transmembrane region" description="Helical" evidence="5">
    <location>
        <begin position="526"/>
        <end position="546"/>
    </location>
</feature>
<keyword evidence="5" id="KW-0472">Membrane</keyword>
<keyword evidence="6" id="KW-0732">Signal</keyword>
<keyword evidence="3" id="KW-0597">Phosphoprotein</keyword>
<evidence type="ECO:0000313" key="9">
    <source>
        <dbReference type="Proteomes" id="UP000426424"/>
    </source>
</evidence>
<dbReference type="KEGG" id="ttp:E6P07_03225"/>
<dbReference type="InterPro" id="IPR004358">
    <property type="entry name" value="Sig_transdc_His_kin-like_C"/>
</dbReference>
<gene>
    <name evidence="8" type="ORF">E6P07_03225</name>
</gene>
<dbReference type="Pfam" id="PF02518">
    <property type="entry name" value="HATPase_c"/>
    <property type="match status" value="1"/>
</dbReference>
<keyword evidence="9" id="KW-1185">Reference proteome</keyword>
<evidence type="ECO:0000259" key="7">
    <source>
        <dbReference type="PROSITE" id="PS50109"/>
    </source>
</evidence>
<dbReference type="CDD" id="cd01007">
    <property type="entry name" value="PBP2_BvgS_HisK_like"/>
    <property type="match status" value="1"/>
</dbReference>
<evidence type="ECO:0000256" key="3">
    <source>
        <dbReference type="ARBA" id="ARBA00022553"/>
    </source>
</evidence>
<dbReference type="InterPro" id="IPR036890">
    <property type="entry name" value="HATPase_C_sf"/>
</dbReference>
<feature type="coiled-coil region" evidence="4">
    <location>
        <begin position="545"/>
        <end position="579"/>
    </location>
</feature>
<dbReference type="SUPFAM" id="SSF53850">
    <property type="entry name" value="Periplasmic binding protein-like II"/>
    <property type="match status" value="2"/>
</dbReference>
<proteinExistence type="predicted"/>
<dbReference type="CDD" id="cd13708">
    <property type="entry name" value="PBP2_BvgS_like_1"/>
    <property type="match status" value="1"/>
</dbReference>
<reference evidence="8 9" key="1">
    <citation type="submission" date="2019-12" db="EMBL/GenBank/DDBJ databases">
        <title>The complete genome of the thermophilic, anoxygenic phototrophic gammaproteobacterium Thermochromatium tepidum.</title>
        <authorList>
            <person name="Sattley W.M."/>
            <person name="Swingley W.D."/>
            <person name="Burchell B.M."/>
            <person name="Gurbani S.A."/>
            <person name="Kujawa C.M."/>
            <person name="Nuccio D.A."/>
            <person name="Schladweiler J."/>
            <person name="Shaffer K.N."/>
            <person name="Stokes L.M."/>
            <person name="Touchman J.W."/>
            <person name="Blankenship R.E."/>
            <person name="Madigan M.T."/>
        </authorList>
    </citation>
    <scope>NUCLEOTIDE SEQUENCE [LARGE SCALE GENOMIC DNA]</scope>
    <source>
        <strain evidence="8 9">ATCC 43061</strain>
    </source>
</reference>
<dbReference type="PANTHER" id="PTHR43065:SF42">
    <property type="entry name" value="TWO-COMPONENT SENSOR PPRA"/>
    <property type="match status" value="1"/>
</dbReference>
<evidence type="ECO:0000313" key="8">
    <source>
        <dbReference type="EMBL" id="QGU32084.1"/>
    </source>
</evidence>
<evidence type="ECO:0000256" key="1">
    <source>
        <dbReference type="ARBA" id="ARBA00000085"/>
    </source>
</evidence>
<feature type="signal peptide" evidence="6">
    <location>
        <begin position="1"/>
        <end position="20"/>
    </location>
</feature>
<feature type="domain" description="Histidine kinase" evidence="7">
    <location>
        <begin position="613"/>
        <end position="844"/>
    </location>
</feature>
<dbReference type="Proteomes" id="UP000426424">
    <property type="component" value="Chromosome"/>
</dbReference>
<dbReference type="EC" id="2.7.13.3" evidence="2"/>
<dbReference type="PANTHER" id="PTHR43065">
    <property type="entry name" value="SENSOR HISTIDINE KINASE"/>
    <property type="match status" value="1"/>
</dbReference>
<keyword evidence="4" id="KW-0175">Coiled coil</keyword>
<keyword evidence="5" id="KW-1133">Transmembrane helix</keyword>
<dbReference type="OrthoDB" id="9180959at2"/>
<dbReference type="Pfam" id="PF00497">
    <property type="entry name" value="SBP_bac_3"/>
    <property type="match status" value="2"/>
</dbReference>
<dbReference type="InterPro" id="IPR003594">
    <property type="entry name" value="HATPase_dom"/>
</dbReference>
<dbReference type="InterPro" id="IPR001638">
    <property type="entry name" value="Solute-binding_3/MltF_N"/>
</dbReference>
<dbReference type="RefSeq" id="WP_153974283.1">
    <property type="nucleotide sequence ID" value="NZ_CP039268.1"/>
</dbReference>
<sequence>MNRLASCWLSWVLLSIPALGISSEVGSEAPLELTADERAFLQAHPVIRVSNERDWPPYDYFEHGRPQGYSVDLMQLLSARIGVTFEFVQGKSWEELVERLCARQIDVLHAADRPQRLLECANFSVPIIRGVNQFLTRRDHPEVRSIADLFGSVAASPRGWEQTELLKRRFGDRFRIIETTNLQEAIALVAQCEADFTTDFTNVLNYHLARLGYVGLRVQGVWSREDKGGELAALYVATRNDWPILQSILDQALAALTPDQIRHLQERWFGAGDRSTQVALSPGQLDLLQRRGPLRLCVDPDWMPIERINAEGRHEGMVADVFARLAALLDIDFVLTPTASWEESLSFIRERRCDLLSAAMETPDRRAFLDFTTPYLSFRSVIATQDHQVFINDLESVLGETFGITRGHAMSEVLRVRYPGIRLQEVATVEEGLRQVQQGRLFGFIDALPTIAYRIQTQAIQGIKIAGQLEDSQQLSWDLSIATRRDEPWLRGVLQAALDAMPQSQRQAIVNHWLSIRYERVFDYVLLWKIVAGVIGIAGVILWIVLTWNRRLARLNHELAQAQARIAAHNLELEQRVAERTRDLSETLARLERAQASLVQSEKLAALDDLVAGIAHELNTPIGNAVMLASTLSDQERGFREQMATGLSRSALQRFVDTVRDSSDILLRSLHRAGELISSFKQVAVDQASYQRRVFSLDEVTREIALSFQPRLRRSPARLEVDIAPGIRCDSFPGPLGQVFINLVQNALIHAFEGRTQGCIRIEARPAAPGFILIRVSDDGNGIPPQDLGRIFDPFFTTRLGQGGSGLGLHIVYNLVTGLLGGSISVQSTPGQGTVFEITLPLVAPQTLATDPDCPNQAPSGAPHE</sequence>
<evidence type="ECO:0000256" key="6">
    <source>
        <dbReference type="SAM" id="SignalP"/>
    </source>
</evidence>
<protein>
    <recommendedName>
        <fullName evidence="2">histidine kinase</fullName>
        <ecNumber evidence="2">2.7.13.3</ecNumber>
    </recommendedName>
</protein>
<dbReference type="SMART" id="SM00388">
    <property type="entry name" value="HisKA"/>
    <property type="match status" value="1"/>
</dbReference>
<dbReference type="PROSITE" id="PS50109">
    <property type="entry name" value="HIS_KIN"/>
    <property type="match status" value="1"/>
</dbReference>
<dbReference type="Gene3D" id="3.40.190.10">
    <property type="entry name" value="Periplasmic binding protein-like II"/>
    <property type="match status" value="4"/>
</dbReference>
<evidence type="ECO:0000256" key="4">
    <source>
        <dbReference type="SAM" id="Coils"/>
    </source>
</evidence>
<dbReference type="GO" id="GO:0000155">
    <property type="term" value="F:phosphorelay sensor kinase activity"/>
    <property type="evidence" value="ECO:0007669"/>
    <property type="project" value="InterPro"/>
</dbReference>
<dbReference type="SMART" id="SM00387">
    <property type="entry name" value="HATPase_c"/>
    <property type="match status" value="1"/>
</dbReference>
<dbReference type="InterPro" id="IPR036097">
    <property type="entry name" value="HisK_dim/P_sf"/>
</dbReference>
<dbReference type="SUPFAM" id="SSF55874">
    <property type="entry name" value="ATPase domain of HSP90 chaperone/DNA topoisomerase II/histidine kinase"/>
    <property type="match status" value="1"/>
</dbReference>
<dbReference type="PRINTS" id="PR00344">
    <property type="entry name" value="BCTRLSENSOR"/>
</dbReference>
<feature type="chain" id="PRO_5026114304" description="histidine kinase" evidence="6">
    <location>
        <begin position="21"/>
        <end position="865"/>
    </location>
</feature>
<dbReference type="SMART" id="SM00062">
    <property type="entry name" value="PBPb"/>
    <property type="match status" value="2"/>
</dbReference>
<keyword evidence="5" id="KW-0812">Transmembrane</keyword>
<comment type="catalytic activity">
    <reaction evidence="1">
        <text>ATP + protein L-histidine = ADP + protein N-phospho-L-histidine.</text>
        <dbReference type="EC" id="2.7.13.3"/>
    </reaction>
</comment>
<evidence type="ECO:0000256" key="2">
    <source>
        <dbReference type="ARBA" id="ARBA00012438"/>
    </source>
</evidence>
<name>A0A6I6DX22_THETI</name>
<dbReference type="EMBL" id="CP039268">
    <property type="protein sequence ID" value="QGU32084.1"/>
    <property type="molecule type" value="Genomic_DNA"/>
</dbReference>
<dbReference type="AlphaFoldDB" id="A0A6I6DX22"/>